<dbReference type="SUPFAM" id="SSF81811">
    <property type="entry name" value="Helical domain of Sec23/24"/>
    <property type="match status" value="1"/>
</dbReference>
<dbReference type="InterPro" id="IPR036180">
    <property type="entry name" value="Gelsolin-like_dom_sf"/>
</dbReference>
<dbReference type="EMBL" id="CAJVPS010001106">
    <property type="protein sequence ID" value="CAG8524509.1"/>
    <property type="molecule type" value="Genomic_DNA"/>
</dbReference>
<dbReference type="InterPro" id="IPR036174">
    <property type="entry name" value="Znf_Sec23_Sec24_sf"/>
</dbReference>
<dbReference type="GO" id="GO:0000149">
    <property type="term" value="F:SNARE binding"/>
    <property type="evidence" value="ECO:0007669"/>
    <property type="project" value="TreeGrafter"/>
</dbReference>
<dbReference type="Pfam" id="PF04815">
    <property type="entry name" value="Sec23_helical"/>
    <property type="match status" value="1"/>
</dbReference>
<sequence length="1084" mass="120375">MYAQPPPPPQQQTQQRPAVNPNQQQQPLTTYRVGTAQPAQPPQPPPGWRPGAPRPPFQGPAGVIRPTFPPGQRPVNGQPVPFQRPPTPAGMRPPVPPGQTPPPGTAAPPQLTSQRPPLTSNNSALNAGYQQQPQQTIVPNSSQPLQYPPTRPPVPPGNVRPLPSPDNINVDNVVNQMETLSINQGSSQYDQISKPKKPPNRVYHHLTTEINTSGYPAPTATQPYVQPAPPNMYSPTTVNNINQPGQEPSPNYNSIIQQPPPPGQGMQTMMPPQYMQTGQVPGPPQPSQQQQPPQPPRPNSMSAPRARIDPNQIPSPVVVQEHDQTVFDEQPYLTCSKTATIPLASTDFKAIDEGNSNPRFMRLTLYSIPNTEELLQTSHLPLGVVLQPLAKLRNDEASIQTVDFGENGPVRCRRCKSYINPWVIFLDGGQRYICNMCQFSNEVPPEYFCNLDMSGRRADLDQRPELKFGTVEFTAPKEYWARPPSPVSHIFAIDVSWNAIKSGMLVKCVEAIQDILYNTPNSIPQGGKIGIITFDKDIHFYNLTSTIEQAQMLVVPDINDVFVPLHSGLLVDPIESREVIKGLLNSLPTMFAENKTSESVLGSVVKASLAALNETGGKVLVFQTSLPISGPGAIRHRDDPKLYNTEKEKTLFGPQDGYYKNLAIDCVDAGIAIDLFLFPITYIDVATIGLLSSLTGGETYFYPNFDAEKDGKKFANELKHNITREFGYNALMRIRCSNGLKVDDHYGNFNMRNSTDLELAGIDSDKAFGALLKYDGKLDEKSDAFIQCALLYTTSTGERRVRTHNLSIPVTTLLGNVFRHADMDTTVNFLAKQAVSNTVTKPLREIRDQLTDKCVKILMSYRRHCASASSAGQLILPEAFKLFPLYTLTMLKSKALRGGGNLTSDIRVHFMRLIKSIGVAESIVLFYPRMFPVHNLPEKIGYPDEHGRVKLPPSIRVSISRLESGGAYLLENGQTLIFWIGRQISPEFVKNVFGVDSIDFIDPKTSSMPELDNQTSIQIRTIISYLQSQRSKYLQLTIARMQIDPAEIEFNNLLVEDENNFAMSYVDYLCYIHKQIQTEYALSL</sequence>
<dbReference type="Pfam" id="PF04810">
    <property type="entry name" value="zf-Sec23_Sec24"/>
    <property type="match status" value="1"/>
</dbReference>
<name>A0A9N9FC38_9GLOM</name>
<evidence type="ECO:0000256" key="3">
    <source>
        <dbReference type="ARBA" id="ARBA00022927"/>
    </source>
</evidence>
<dbReference type="SUPFAM" id="SSF82919">
    <property type="entry name" value="Zn-finger domain of Sec23/24"/>
    <property type="match status" value="1"/>
</dbReference>
<dbReference type="GO" id="GO:0006886">
    <property type="term" value="P:intracellular protein transport"/>
    <property type="evidence" value="ECO:0007669"/>
    <property type="project" value="InterPro"/>
</dbReference>
<dbReference type="CDD" id="cd01479">
    <property type="entry name" value="Sec24-like"/>
    <property type="match status" value="1"/>
</dbReference>
<dbReference type="Gene3D" id="1.20.120.730">
    <property type="entry name" value="Sec23/Sec24 helical domain"/>
    <property type="match status" value="1"/>
</dbReference>
<keyword evidence="2" id="KW-0813">Transport</keyword>
<dbReference type="Pfam" id="PF04811">
    <property type="entry name" value="Sec23_trunk"/>
    <property type="match status" value="1"/>
</dbReference>
<dbReference type="GO" id="GO:0070971">
    <property type="term" value="C:endoplasmic reticulum exit site"/>
    <property type="evidence" value="ECO:0007669"/>
    <property type="project" value="TreeGrafter"/>
</dbReference>
<dbReference type="InterPro" id="IPR012990">
    <property type="entry name" value="Beta-sandwich_Sec23_24"/>
</dbReference>
<evidence type="ECO:0000256" key="2">
    <source>
        <dbReference type="ARBA" id="ARBA00022448"/>
    </source>
</evidence>
<feature type="domain" description="Sec23/Sec24 trunk" evidence="7">
    <location>
        <begin position="484"/>
        <end position="722"/>
    </location>
</feature>
<feature type="domain" description="Sec23/Sec24 helical" evidence="8">
    <location>
        <begin position="822"/>
        <end position="923"/>
    </location>
</feature>
<dbReference type="Proteomes" id="UP000789508">
    <property type="component" value="Unassembled WGS sequence"/>
</dbReference>
<dbReference type="InterPro" id="IPR007123">
    <property type="entry name" value="Gelsolin-like_dom"/>
</dbReference>
<organism evidence="10 11">
    <name type="scientific">Ambispora leptoticha</name>
    <dbReference type="NCBI Taxonomy" id="144679"/>
    <lineage>
        <taxon>Eukaryota</taxon>
        <taxon>Fungi</taxon>
        <taxon>Fungi incertae sedis</taxon>
        <taxon>Mucoromycota</taxon>
        <taxon>Glomeromycotina</taxon>
        <taxon>Glomeromycetes</taxon>
        <taxon>Archaeosporales</taxon>
        <taxon>Ambisporaceae</taxon>
        <taxon>Ambispora</taxon>
    </lineage>
</organism>
<evidence type="ECO:0000256" key="4">
    <source>
        <dbReference type="SAM" id="MobiDB-lite"/>
    </source>
</evidence>
<evidence type="ECO:0000313" key="11">
    <source>
        <dbReference type="Proteomes" id="UP000789508"/>
    </source>
</evidence>
<evidence type="ECO:0000259" key="5">
    <source>
        <dbReference type="Pfam" id="PF00626"/>
    </source>
</evidence>
<feature type="region of interest" description="Disordered" evidence="4">
    <location>
        <begin position="1"/>
        <end position="167"/>
    </location>
</feature>
<evidence type="ECO:0000259" key="8">
    <source>
        <dbReference type="Pfam" id="PF04815"/>
    </source>
</evidence>
<dbReference type="Gene3D" id="2.60.40.1670">
    <property type="entry name" value="beta-sandwich domain of Sec23/24"/>
    <property type="match status" value="1"/>
</dbReference>
<reference evidence="10" key="1">
    <citation type="submission" date="2021-06" db="EMBL/GenBank/DDBJ databases">
        <authorList>
            <person name="Kallberg Y."/>
            <person name="Tangrot J."/>
            <person name="Rosling A."/>
        </authorList>
    </citation>
    <scope>NUCLEOTIDE SEQUENCE</scope>
    <source>
        <strain evidence="10">FL130A</strain>
    </source>
</reference>
<dbReference type="InterPro" id="IPR036465">
    <property type="entry name" value="vWFA_dom_sf"/>
</dbReference>
<dbReference type="SUPFAM" id="SSF82754">
    <property type="entry name" value="C-terminal, gelsolin-like domain of Sec23/24"/>
    <property type="match status" value="1"/>
</dbReference>
<dbReference type="Gene3D" id="3.40.50.410">
    <property type="entry name" value="von Willebrand factor, type A domain"/>
    <property type="match status" value="1"/>
</dbReference>
<feature type="region of interest" description="Disordered" evidence="4">
    <location>
        <begin position="237"/>
        <end position="311"/>
    </location>
</feature>
<dbReference type="Gene3D" id="2.30.30.380">
    <property type="entry name" value="Zn-finger domain of Sec23/24"/>
    <property type="match status" value="1"/>
</dbReference>
<dbReference type="InterPro" id="IPR029006">
    <property type="entry name" value="ADF-H/Gelsolin-like_dom_sf"/>
</dbReference>
<dbReference type="OrthoDB" id="49016at2759"/>
<feature type="domain" description="Zinc finger Sec23/Sec24-type" evidence="6">
    <location>
        <begin position="409"/>
        <end position="447"/>
    </location>
</feature>
<gene>
    <name evidence="10" type="ORF">ALEPTO_LOCUS4638</name>
</gene>
<dbReference type="InterPro" id="IPR006896">
    <property type="entry name" value="Sec23/24_trunk_dom"/>
</dbReference>
<feature type="domain" description="Sec23/Sec24 beta-sandwich" evidence="9">
    <location>
        <begin position="727"/>
        <end position="811"/>
    </location>
</feature>
<dbReference type="SUPFAM" id="SSF53300">
    <property type="entry name" value="vWA-like"/>
    <property type="match status" value="1"/>
</dbReference>
<feature type="compositionally biased region" description="Pro residues" evidence="4">
    <location>
        <begin position="281"/>
        <end position="298"/>
    </location>
</feature>
<feature type="compositionally biased region" description="Pro residues" evidence="4">
    <location>
        <begin position="146"/>
        <end position="164"/>
    </location>
</feature>
<evidence type="ECO:0000259" key="9">
    <source>
        <dbReference type="Pfam" id="PF08033"/>
    </source>
</evidence>
<dbReference type="AlphaFoldDB" id="A0A9N9FC38"/>
<dbReference type="Pfam" id="PF08033">
    <property type="entry name" value="Sec23_BS"/>
    <property type="match status" value="1"/>
</dbReference>
<dbReference type="Pfam" id="PF00626">
    <property type="entry name" value="Gelsolin"/>
    <property type="match status" value="1"/>
</dbReference>
<feature type="domain" description="Gelsolin-like" evidence="5">
    <location>
        <begin position="949"/>
        <end position="1014"/>
    </location>
</feature>
<proteinExistence type="inferred from homology"/>
<feature type="compositionally biased region" description="Low complexity" evidence="4">
    <location>
        <begin position="264"/>
        <end position="280"/>
    </location>
</feature>
<comment type="similarity">
    <text evidence="1">Belongs to the SEC23/SEC24 family. SEC24 subfamily.</text>
</comment>
<evidence type="ECO:0000313" key="10">
    <source>
        <dbReference type="EMBL" id="CAG8524509.1"/>
    </source>
</evidence>
<protein>
    <submittedName>
        <fullName evidence="10">10789_t:CDS:1</fullName>
    </submittedName>
</protein>
<dbReference type="InterPro" id="IPR050550">
    <property type="entry name" value="SEC23_SEC24_subfamily"/>
</dbReference>
<dbReference type="InterPro" id="IPR036175">
    <property type="entry name" value="Sec23/24_helical_dom_sf"/>
</dbReference>
<feature type="compositionally biased region" description="Polar residues" evidence="4">
    <location>
        <begin position="20"/>
        <end position="29"/>
    </location>
</feature>
<evidence type="ECO:0000259" key="7">
    <source>
        <dbReference type="Pfam" id="PF04811"/>
    </source>
</evidence>
<dbReference type="GO" id="GO:0008270">
    <property type="term" value="F:zinc ion binding"/>
    <property type="evidence" value="ECO:0007669"/>
    <property type="project" value="InterPro"/>
</dbReference>
<evidence type="ECO:0000256" key="1">
    <source>
        <dbReference type="ARBA" id="ARBA00008334"/>
    </source>
</evidence>
<dbReference type="PANTHER" id="PTHR13803:SF4">
    <property type="entry name" value="SECRETORY 24CD, ISOFORM C"/>
    <property type="match status" value="1"/>
</dbReference>
<comment type="caution">
    <text evidence="10">The sequence shown here is derived from an EMBL/GenBank/DDBJ whole genome shotgun (WGS) entry which is preliminary data.</text>
</comment>
<feature type="compositionally biased region" description="Pro residues" evidence="4">
    <location>
        <begin position="39"/>
        <end position="58"/>
    </location>
</feature>
<feature type="compositionally biased region" description="Pro residues" evidence="4">
    <location>
        <begin position="82"/>
        <end position="106"/>
    </location>
</feature>
<keyword evidence="11" id="KW-1185">Reference proteome</keyword>
<dbReference type="PANTHER" id="PTHR13803">
    <property type="entry name" value="SEC24-RELATED PROTEIN"/>
    <property type="match status" value="1"/>
</dbReference>
<dbReference type="InterPro" id="IPR006895">
    <property type="entry name" value="Znf_Sec23_Sec24"/>
</dbReference>
<keyword evidence="3" id="KW-0653">Protein transport</keyword>
<evidence type="ECO:0000259" key="6">
    <source>
        <dbReference type="Pfam" id="PF04810"/>
    </source>
</evidence>
<dbReference type="GO" id="GO:0090110">
    <property type="term" value="P:COPII-coated vesicle cargo loading"/>
    <property type="evidence" value="ECO:0007669"/>
    <property type="project" value="TreeGrafter"/>
</dbReference>
<accession>A0A9N9FC38</accession>
<feature type="compositionally biased region" description="Pro residues" evidence="4">
    <location>
        <begin position="1"/>
        <end position="10"/>
    </location>
</feature>
<dbReference type="Gene3D" id="3.40.20.10">
    <property type="entry name" value="Severin"/>
    <property type="match status" value="1"/>
</dbReference>
<dbReference type="InterPro" id="IPR006900">
    <property type="entry name" value="Sec23/24_helical_dom"/>
</dbReference>
<feature type="compositionally biased region" description="Polar residues" evidence="4">
    <location>
        <begin position="237"/>
        <end position="256"/>
    </location>
</feature>
<dbReference type="GO" id="GO:0030127">
    <property type="term" value="C:COPII vesicle coat"/>
    <property type="evidence" value="ECO:0007669"/>
    <property type="project" value="InterPro"/>
</dbReference>
<feature type="compositionally biased region" description="Polar residues" evidence="4">
    <location>
        <begin position="111"/>
        <end position="141"/>
    </location>
</feature>
<dbReference type="SUPFAM" id="SSF81995">
    <property type="entry name" value="beta-sandwich domain of Sec23/24"/>
    <property type="match status" value="1"/>
</dbReference>
<dbReference type="InterPro" id="IPR041742">
    <property type="entry name" value="Sec24-like_trunk_dom"/>
</dbReference>